<evidence type="ECO:0008006" key="3">
    <source>
        <dbReference type="Google" id="ProtNLM"/>
    </source>
</evidence>
<dbReference type="Proteomes" id="UP000596938">
    <property type="component" value="Unassembled WGS sequence"/>
</dbReference>
<gene>
    <name evidence="1" type="ORF">GCM10011577_39230</name>
</gene>
<evidence type="ECO:0000313" key="1">
    <source>
        <dbReference type="EMBL" id="GGH10426.1"/>
    </source>
</evidence>
<organism evidence="1 2">
    <name type="scientific">Pseudarthrobacter polychromogenes</name>
    <dbReference type="NCBI Taxonomy" id="1676"/>
    <lineage>
        <taxon>Bacteria</taxon>
        <taxon>Bacillati</taxon>
        <taxon>Actinomycetota</taxon>
        <taxon>Actinomycetes</taxon>
        <taxon>Micrococcales</taxon>
        <taxon>Micrococcaceae</taxon>
        <taxon>Pseudarthrobacter</taxon>
    </lineage>
</organism>
<evidence type="ECO:0000313" key="2">
    <source>
        <dbReference type="Proteomes" id="UP000596938"/>
    </source>
</evidence>
<keyword evidence="2" id="KW-1185">Reference proteome</keyword>
<dbReference type="EMBL" id="BMKU01000019">
    <property type="protein sequence ID" value="GGH10426.1"/>
    <property type="molecule type" value="Genomic_DNA"/>
</dbReference>
<sequence>MAGSRNNHYKPLNGALSTIGKSPKMGALALAIGERLAGNANAVGDSTYEAHAAKVTSGWANEKRAGAVVREVKPHWRDWQDAVLVRVTAAMRVRGRK</sequence>
<proteinExistence type="predicted"/>
<reference evidence="2" key="1">
    <citation type="journal article" date="2019" name="Int. J. Syst. Evol. Microbiol.">
        <title>The Global Catalogue of Microorganisms (GCM) 10K type strain sequencing project: providing services to taxonomists for standard genome sequencing and annotation.</title>
        <authorList>
            <consortium name="The Broad Institute Genomics Platform"/>
            <consortium name="The Broad Institute Genome Sequencing Center for Infectious Disease"/>
            <person name="Wu L."/>
            <person name="Ma J."/>
        </authorList>
    </citation>
    <scope>NUCLEOTIDE SEQUENCE [LARGE SCALE GENOMIC DNA]</scope>
    <source>
        <strain evidence="2">CGMCC 1.1927</strain>
    </source>
</reference>
<accession>A0ABQ1Y2E5</accession>
<protein>
    <recommendedName>
        <fullName evidence="3">HK97 gp10 family phage protein</fullName>
    </recommendedName>
</protein>
<comment type="caution">
    <text evidence="1">The sequence shown here is derived from an EMBL/GenBank/DDBJ whole genome shotgun (WGS) entry which is preliminary data.</text>
</comment>
<dbReference type="RefSeq" id="WP_188813811.1">
    <property type="nucleotide sequence ID" value="NZ_BAAAWV010000001.1"/>
</dbReference>
<name>A0ABQ1Y2E5_9MICC</name>